<protein>
    <submittedName>
        <fullName evidence="1">Uncharacterized protein</fullName>
    </submittedName>
</protein>
<accession>A0AAN7L5Y9</accession>
<dbReference type="EMBL" id="JAXIOK010000002">
    <property type="protein sequence ID" value="KAK4778214.1"/>
    <property type="molecule type" value="Genomic_DNA"/>
</dbReference>
<keyword evidence="2" id="KW-1185">Reference proteome</keyword>
<proteinExistence type="predicted"/>
<gene>
    <name evidence="1" type="ORF">SAY87_018401</name>
</gene>
<dbReference type="Proteomes" id="UP001345219">
    <property type="component" value="Chromosome 14"/>
</dbReference>
<sequence length="81" mass="9056">MSDWRPTVRKLIGKGVAAGGGGKTMAVRLWKVDWSRMMGRMAPRVVVAKEREGEGHCCRLRKEGHEMTSEGRRFEGEAIAI</sequence>
<name>A0AAN7L5Y9_9MYRT</name>
<organism evidence="1 2">
    <name type="scientific">Trapa incisa</name>
    <dbReference type="NCBI Taxonomy" id="236973"/>
    <lineage>
        <taxon>Eukaryota</taxon>
        <taxon>Viridiplantae</taxon>
        <taxon>Streptophyta</taxon>
        <taxon>Embryophyta</taxon>
        <taxon>Tracheophyta</taxon>
        <taxon>Spermatophyta</taxon>
        <taxon>Magnoliopsida</taxon>
        <taxon>eudicotyledons</taxon>
        <taxon>Gunneridae</taxon>
        <taxon>Pentapetalae</taxon>
        <taxon>rosids</taxon>
        <taxon>malvids</taxon>
        <taxon>Myrtales</taxon>
        <taxon>Lythraceae</taxon>
        <taxon>Trapa</taxon>
    </lineage>
</organism>
<dbReference type="AlphaFoldDB" id="A0AAN7L5Y9"/>
<comment type="caution">
    <text evidence="1">The sequence shown here is derived from an EMBL/GenBank/DDBJ whole genome shotgun (WGS) entry which is preliminary data.</text>
</comment>
<evidence type="ECO:0000313" key="1">
    <source>
        <dbReference type="EMBL" id="KAK4778214.1"/>
    </source>
</evidence>
<evidence type="ECO:0000313" key="2">
    <source>
        <dbReference type="Proteomes" id="UP001345219"/>
    </source>
</evidence>
<reference evidence="1 2" key="1">
    <citation type="journal article" date="2023" name="Hortic Res">
        <title>Pangenome of water caltrop reveals structural variations and asymmetric subgenome divergence after allopolyploidization.</title>
        <authorList>
            <person name="Zhang X."/>
            <person name="Chen Y."/>
            <person name="Wang L."/>
            <person name="Yuan Y."/>
            <person name="Fang M."/>
            <person name="Shi L."/>
            <person name="Lu R."/>
            <person name="Comes H.P."/>
            <person name="Ma Y."/>
            <person name="Chen Y."/>
            <person name="Huang G."/>
            <person name="Zhou Y."/>
            <person name="Zheng Z."/>
            <person name="Qiu Y."/>
        </authorList>
    </citation>
    <scope>NUCLEOTIDE SEQUENCE [LARGE SCALE GENOMIC DNA]</scope>
    <source>
        <tissue evidence="1">Roots</tissue>
    </source>
</reference>